<protein>
    <submittedName>
        <fullName evidence="2">Uncharacterized protein</fullName>
    </submittedName>
</protein>
<keyword evidence="1" id="KW-1133">Transmembrane helix</keyword>
<feature type="transmembrane region" description="Helical" evidence="1">
    <location>
        <begin position="33"/>
        <end position="53"/>
    </location>
</feature>
<dbReference type="HOGENOM" id="CLU_2955551_0_0_10"/>
<sequence length="59" mass="6436">MFGKKSIVALALIIISFVLFVMNLIGLNNGEDTLYGILSNLLLILAMALVIVGERKKTE</sequence>
<dbReference type="STRING" id="886377.Murru_1337"/>
<feature type="transmembrane region" description="Helical" evidence="1">
    <location>
        <begin position="7"/>
        <end position="27"/>
    </location>
</feature>
<reference evidence="2 3" key="2">
    <citation type="journal article" date="2012" name="Stand. Genomic Sci.">
        <title>Complete genome sequence of the facultatively anaerobic, appendaged bacterium Muricauda ruestringensis type strain (B1(T)).</title>
        <authorList>
            <person name="Huntemann M."/>
            <person name="Teshima H."/>
            <person name="Lapidus A."/>
            <person name="Nolan M."/>
            <person name="Lucas S."/>
            <person name="Hammon N."/>
            <person name="Deshpande S."/>
            <person name="Cheng J.F."/>
            <person name="Tapia R."/>
            <person name="Goodwin L.A."/>
            <person name="Pitluck S."/>
            <person name="Liolios K."/>
            <person name="Pagani I."/>
            <person name="Ivanova N."/>
            <person name="Mavromatis K."/>
            <person name="Mikhailova N."/>
            <person name="Pati A."/>
            <person name="Chen A."/>
            <person name="Palaniappan K."/>
            <person name="Land M."/>
            <person name="Hauser L."/>
            <person name="Pan C."/>
            <person name="Brambilla E.M."/>
            <person name="Rohde M."/>
            <person name="Spring S."/>
            <person name="Goker M."/>
            <person name="Detter J.C."/>
            <person name="Bristow J."/>
            <person name="Eisen J.A."/>
            <person name="Markowitz V."/>
            <person name="Hugenholtz P."/>
            <person name="Kyrpides N.C."/>
            <person name="Klenk H.P."/>
            <person name="Woyke T."/>
        </authorList>
    </citation>
    <scope>NUCLEOTIDE SEQUENCE [LARGE SCALE GENOMIC DNA]</scope>
    <source>
        <strain evidence="3">DSM 13258 / LMG 19739 / B1</strain>
    </source>
</reference>
<evidence type="ECO:0000313" key="3">
    <source>
        <dbReference type="Proteomes" id="UP000008908"/>
    </source>
</evidence>
<dbReference type="AlphaFoldDB" id="G2PPC7"/>
<gene>
    <name evidence="2" type="ordered locus">Murru_1337</name>
</gene>
<accession>G2PPC7</accession>
<organism evidence="2 3">
    <name type="scientific">Allomuricauda ruestringensis (strain DSM 13258 / CIP 107369 / LMG 19739 / B1)</name>
    <name type="common">Muricauda ruestringensis</name>
    <dbReference type="NCBI Taxonomy" id="886377"/>
    <lineage>
        <taxon>Bacteria</taxon>
        <taxon>Pseudomonadati</taxon>
        <taxon>Bacteroidota</taxon>
        <taxon>Flavobacteriia</taxon>
        <taxon>Flavobacteriales</taxon>
        <taxon>Flavobacteriaceae</taxon>
        <taxon>Flagellimonas</taxon>
    </lineage>
</organism>
<keyword evidence="1" id="KW-0472">Membrane</keyword>
<evidence type="ECO:0000256" key="1">
    <source>
        <dbReference type="SAM" id="Phobius"/>
    </source>
</evidence>
<proteinExistence type="predicted"/>
<keyword evidence="1" id="KW-0812">Transmembrane</keyword>
<dbReference type="EMBL" id="CP002999">
    <property type="protein sequence ID" value="AEM70379.1"/>
    <property type="molecule type" value="Genomic_DNA"/>
</dbReference>
<dbReference type="Proteomes" id="UP000008908">
    <property type="component" value="Chromosome"/>
</dbReference>
<dbReference type="RefSeq" id="WP_014032660.1">
    <property type="nucleotide sequence ID" value="NC_015945.1"/>
</dbReference>
<evidence type="ECO:0000313" key="2">
    <source>
        <dbReference type="EMBL" id="AEM70379.1"/>
    </source>
</evidence>
<name>G2PPC7_ALLRU</name>
<keyword evidence="3" id="KW-1185">Reference proteome</keyword>
<reference evidence="3" key="1">
    <citation type="submission" date="2011-08" db="EMBL/GenBank/DDBJ databases">
        <title>The complete genome of Muricauda ruestringensis DSM 13258.</title>
        <authorList>
            <person name="Lucas S."/>
            <person name="Han J."/>
            <person name="Lapidus A."/>
            <person name="Bruce D."/>
            <person name="Goodwin L."/>
            <person name="Pitluck S."/>
            <person name="Peters L."/>
            <person name="Kyrpides N."/>
            <person name="Mavromatis K."/>
            <person name="Ivanova N."/>
            <person name="Ovchinnikova G."/>
            <person name="Teshima H."/>
            <person name="Detter J.C."/>
            <person name="Tapia R."/>
            <person name="Han C."/>
            <person name="Land M."/>
            <person name="Hauser L."/>
            <person name="Markowitz V."/>
            <person name="Cheng J.-F."/>
            <person name="Hugenholtz P."/>
            <person name="Woyke T."/>
            <person name="Wu D."/>
            <person name="Spring S."/>
            <person name="Schroeder M."/>
            <person name="Brambilla E."/>
            <person name="Klenk H.-P."/>
            <person name="Eisen J.A."/>
        </authorList>
    </citation>
    <scope>NUCLEOTIDE SEQUENCE [LARGE SCALE GENOMIC DNA]</scope>
    <source>
        <strain evidence="3">DSM 13258 / LMG 19739 / B1</strain>
    </source>
</reference>
<dbReference type="KEGG" id="mrs:Murru_1337"/>